<keyword evidence="2" id="KW-0805">Transcription regulation</keyword>
<name>A0A952FT11_9PROT</name>
<dbReference type="InterPro" id="IPR005119">
    <property type="entry name" value="LysR_subst-bd"/>
</dbReference>
<feature type="domain" description="HTH lysR-type" evidence="5">
    <location>
        <begin position="1"/>
        <end position="59"/>
    </location>
</feature>
<evidence type="ECO:0000256" key="2">
    <source>
        <dbReference type="ARBA" id="ARBA00023015"/>
    </source>
</evidence>
<dbReference type="PANTHER" id="PTHR30537">
    <property type="entry name" value="HTH-TYPE TRANSCRIPTIONAL REGULATOR"/>
    <property type="match status" value="1"/>
</dbReference>
<evidence type="ECO:0000313" key="7">
    <source>
        <dbReference type="Proteomes" id="UP000700706"/>
    </source>
</evidence>
<organism evidence="6 7">
    <name type="scientific">Inquilinus limosus</name>
    <dbReference type="NCBI Taxonomy" id="171674"/>
    <lineage>
        <taxon>Bacteria</taxon>
        <taxon>Pseudomonadati</taxon>
        <taxon>Pseudomonadota</taxon>
        <taxon>Alphaproteobacteria</taxon>
        <taxon>Rhodospirillales</taxon>
        <taxon>Rhodospirillaceae</taxon>
        <taxon>Inquilinus</taxon>
    </lineage>
</organism>
<dbReference type="PANTHER" id="PTHR30537:SF5">
    <property type="entry name" value="HTH-TYPE TRANSCRIPTIONAL ACTIVATOR TTDR-RELATED"/>
    <property type="match status" value="1"/>
</dbReference>
<dbReference type="InterPro" id="IPR036388">
    <property type="entry name" value="WH-like_DNA-bd_sf"/>
</dbReference>
<dbReference type="Gene3D" id="3.40.190.290">
    <property type="match status" value="1"/>
</dbReference>
<dbReference type="InterPro" id="IPR058163">
    <property type="entry name" value="LysR-type_TF_proteobact-type"/>
</dbReference>
<dbReference type="Pfam" id="PF00126">
    <property type="entry name" value="HTH_1"/>
    <property type="match status" value="1"/>
</dbReference>
<evidence type="ECO:0000313" key="6">
    <source>
        <dbReference type="EMBL" id="MBW8727756.1"/>
    </source>
</evidence>
<accession>A0A952FT11</accession>
<comment type="caution">
    <text evidence="6">The sequence shown here is derived from an EMBL/GenBank/DDBJ whole genome shotgun (WGS) entry which is preliminary data.</text>
</comment>
<comment type="similarity">
    <text evidence="1">Belongs to the LysR transcriptional regulatory family.</text>
</comment>
<keyword evidence="4" id="KW-0804">Transcription</keyword>
<dbReference type="GO" id="GO:0006351">
    <property type="term" value="P:DNA-templated transcription"/>
    <property type="evidence" value="ECO:0007669"/>
    <property type="project" value="TreeGrafter"/>
</dbReference>
<dbReference type="Pfam" id="PF03466">
    <property type="entry name" value="LysR_substrate"/>
    <property type="match status" value="1"/>
</dbReference>
<dbReference type="InterPro" id="IPR036390">
    <property type="entry name" value="WH_DNA-bd_sf"/>
</dbReference>
<dbReference type="InterPro" id="IPR000847">
    <property type="entry name" value="LysR_HTH_N"/>
</dbReference>
<reference evidence="6" key="1">
    <citation type="submission" date="2020-06" db="EMBL/GenBank/DDBJ databases">
        <title>Stable isotope informed genome-resolved metagenomics uncovers potential trophic interactions in rhizosphere soil.</title>
        <authorList>
            <person name="Starr E.P."/>
            <person name="Shi S."/>
            <person name="Blazewicz S.J."/>
            <person name="Koch B.J."/>
            <person name="Probst A.J."/>
            <person name="Hungate B.A."/>
            <person name="Pett-Ridge J."/>
            <person name="Firestone M.K."/>
            <person name="Banfield J.F."/>
        </authorList>
    </citation>
    <scope>NUCLEOTIDE SEQUENCE</scope>
    <source>
        <strain evidence="6">YM_69_17</strain>
    </source>
</reference>
<dbReference type="EMBL" id="JAEKLZ010000302">
    <property type="protein sequence ID" value="MBW8727756.1"/>
    <property type="molecule type" value="Genomic_DNA"/>
</dbReference>
<dbReference type="SUPFAM" id="SSF53850">
    <property type="entry name" value="Periplasmic binding protein-like II"/>
    <property type="match status" value="1"/>
</dbReference>
<proteinExistence type="inferred from homology"/>
<dbReference type="SUPFAM" id="SSF46785">
    <property type="entry name" value="Winged helix' DNA-binding domain"/>
    <property type="match status" value="1"/>
</dbReference>
<evidence type="ECO:0000256" key="4">
    <source>
        <dbReference type="ARBA" id="ARBA00023163"/>
    </source>
</evidence>
<dbReference type="PROSITE" id="PS50931">
    <property type="entry name" value="HTH_LYSR"/>
    <property type="match status" value="1"/>
</dbReference>
<keyword evidence="3" id="KW-0238">DNA-binding</keyword>
<dbReference type="Proteomes" id="UP000700706">
    <property type="component" value="Unassembled WGS sequence"/>
</dbReference>
<evidence type="ECO:0000256" key="3">
    <source>
        <dbReference type="ARBA" id="ARBA00023125"/>
    </source>
</evidence>
<protein>
    <submittedName>
        <fullName evidence="6">LysR family transcriptional regulator</fullName>
    </submittedName>
</protein>
<evidence type="ECO:0000256" key="1">
    <source>
        <dbReference type="ARBA" id="ARBA00009437"/>
    </source>
</evidence>
<dbReference type="GO" id="GO:0043565">
    <property type="term" value="F:sequence-specific DNA binding"/>
    <property type="evidence" value="ECO:0007669"/>
    <property type="project" value="TreeGrafter"/>
</dbReference>
<dbReference type="Gene3D" id="1.10.10.10">
    <property type="entry name" value="Winged helix-like DNA-binding domain superfamily/Winged helix DNA-binding domain"/>
    <property type="match status" value="1"/>
</dbReference>
<gene>
    <name evidence="6" type="ORF">JF625_21735</name>
</gene>
<sequence length="313" mass="33536">MDRLDAMAIFLAVVDQGSLAAAARALGRSPATVTRAIATLEGRLGERLLHRNARTLRLTAGGERHAAIYRSVLAELDQAERNPEAGRLEGMIGITAPELFGRLKVMPVLERFLAGHPTVRARLLLLNRVVNLIDEGVDVAVRLAPLPESGIVAVRLGEVRKLTCAAPSYLERCGAPEQPAALARHVCIGAEEGGGRELWRFTDRLAGRARTVPVALEPRIVLNSAGVAIDTALRGSGICRVLSYQVVDHLAAGRLVALLPGFEPEPTPVHLVFHPVPRRNAVLRAFIDHATPLLRAELAAISSRMAALGASLE</sequence>
<evidence type="ECO:0000259" key="5">
    <source>
        <dbReference type="PROSITE" id="PS50931"/>
    </source>
</evidence>
<dbReference type="GO" id="GO:0003700">
    <property type="term" value="F:DNA-binding transcription factor activity"/>
    <property type="evidence" value="ECO:0007669"/>
    <property type="project" value="InterPro"/>
</dbReference>
<dbReference type="AlphaFoldDB" id="A0A952FT11"/>